<dbReference type="PANTHER" id="PTHR39426:SF1">
    <property type="entry name" value="HOMOLOGY TO DEATH-ON-CURING PROTEIN OF PHAGE P1"/>
    <property type="match status" value="1"/>
</dbReference>
<dbReference type="OrthoDB" id="9802752at2"/>
<dbReference type="Pfam" id="PF02661">
    <property type="entry name" value="Fic"/>
    <property type="match status" value="1"/>
</dbReference>
<dbReference type="Proteomes" id="UP000278440">
    <property type="component" value="Unassembled WGS sequence"/>
</dbReference>
<evidence type="ECO:0000313" key="2">
    <source>
        <dbReference type="EMBL" id="RKT76677.1"/>
    </source>
</evidence>
<dbReference type="Gene3D" id="1.20.120.1870">
    <property type="entry name" value="Fic/DOC protein, Fido domain"/>
    <property type="match status" value="1"/>
</dbReference>
<organism evidence="2 3">
    <name type="scientific">Terracoccus luteus</name>
    <dbReference type="NCBI Taxonomy" id="53356"/>
    <lineage>
        <taxon>Bacteria</taxon>
        <taxon>Bacillati</taxon>
        <taxon>Actinomycetota</taxon>
        <taxon>Actinomycetes</taxon>
        <taxon>Micrococcales</taxon>
        <taxon>Intrasporangiaceae</taxon>
        <taxon>Terracoccus</taxon>
    </lineage>
</organism>
<dbReference type="PANTHER" id="PTHR39426">
    <property type="entry name" value="HOMOLOGY TO DEATH-ON-CURING PROTEIN OF PHAGE P1"/>
    <property type="match status" value="1"/>
</dbReference>
<dbReference type="RefSeq" id="WP_121030082.1">
    <property type="nucleotide sequence ID" value="NZ_RBXT01000001.1"/>
</dbReference>
<feature type="domain" description="Fido" evidence="1">
    <location>
        <begin position="4"/>
        <end position="119"/>
    </location>
</feature>
<accession>A0A495XRF5</accession>
<dbReference type="PROSITE" id="PS51459">
    <property type="entry name" value="FIDO"/>
    <property type="match status" value="1"/>
</dbReference>
<proteinExistence type="predicted"/>
<keyword evidence="3" id="KW-1185">Reference proteome</keyword>
<gene>
    <name evidence="2" type="ORF">DFJ68_0073</name>
</gene>
<name>A0A495XRF5_9MICO</name>
<dbReference type="InterPro" id="IPR003812">
    <property type="entry name" value="Fido"/>
</dbReference>
<dbReference type="GO" id="GO:0016301">
    <property type="term" value="F:kinase activity"/>
    <property type="evidence" value="ECO:0007669"/>
    <property type="project" value="InterPro"/>
</dbReference>
<dbReference type="NCBIfam" id="TIGR01550">
    <property type="entry name" value="DOC_P1"/>
    <property type="match status" value="1"/>
</dbReference>
<dbReference type="EMBL" id="RBXT01000001">
    <property type="protein sequence ID" value="RKT76677.1"/>
    <property type="molecule type" value="Genomic_DNA"/>
</dbReference>
<evidence type="ECO:0000313" key="3">
    <source>
        <dbReference type="Proteomes" id="UP000278440"/>
    </source>
</evidence>
<dbReference type="InterPro" id="IPR006440">
    <property type="entry name" value="Doc"/>
</dbReference>
<comment type="caution">
    <text evidence="2">The sequence shown here is derived from an EMBL/GenBank/DDBJ whole genome shotgun (WGS) entry which is preliminary data.</text>
</comment>
<dbReference type="AlphaFoldDB" id="A0A495XRF5"/>
<dbReference type="InterPro" id="IPR053737">
    <property type="entry name" value="Type_II_TA_Toxin"/>
</dbReference>
<sequence>MTFLTTEELLYIAQRVLGQVQVRDVGLLEAAAARADASVFGADAYPTIHHKVAALMQSIARNHALVDGNKRLTLAAAIAVYGLDGWVFTLNNDEAYDLVIDIATARLEQVDDIAARLEAAVTRR</sequence>
<reference evidence="2 3" key="1">
    <citation type="submission" date="2018-10" db="EMBL/GenBank/DDBJ databases">
        <title>Sequencing the genomes of 1000 actinobacteria strains.</title>
        <authorList>
            <person name="Klenk H.-P."/>
        </authorList>
    </citation>
    <scope>NUCLEOTIDE SEQUENCE [LARGE SCALE GENOMIC DNA]</scope>
    <source>
        <strain evidence="2 3">DSM 44267</strain>
    </source>
</reference>
<protein>
    <submittedName>
        <fullName evidence="2">Death-on-curing protein</fullName>
    </submittedName>
</protein>
<evidence type="ECO:0000259" key="1">
    <source>
        <dbReference type="PROSITE" id="PS51459"/>
    </source>
</evidence>